<keyword evidence="3 11" id="KW-0004">4Fe-4S</keyword>
<evidence type="ECO:0000256" key="3">
    <source>
        <dbReference type="ARBA" id="ARBA00022485"/>
    </source>
</evidence>
<keyword evidence="9 11" id="KW-0411">Iron-sulfur</keyword>
<dbReference type="InterPro" id="IPR058240">
    <property type="entry name" value="rSAM_sf"/>
</dbReference>
<dbReference type="PANTHER" id="PTHR11918:SF45">
    <property type="entry name" value="THREONYLCARBAMOYLADENOSINE TRNA METHYLTHIOTRANSFERASE"/>
    <property type="match status" value="1"/>
</dbReference>
<comment type="function">
    <text evidence="1 11">Catalyzes the methylthiolation of N6-threonylcarbamoyladenosine (t(6)A), leading to the formation of 2-methylthio-N6-threonylcarbamoyladenosine (ms(2)t(6)A) at position 37 in tRNAs that read codons beginning with adenine.</text>
</comment>
<dbReference type="InterPro" id="IPR002792">
    <property type="entry name" value="TRAM_dom"/>
</dbReference>
<reference evidence="15 16" key="1">
    <citation type="submission" date="2018-10" db="EMBL/GenBank/DDBJ databases">
        <title>Co-occurring genomic capacity for anaerobic methane metabolism and dissimilatory sulfite reduction discovered in the Korarchaeota.</title>
        <authorList>
            <person name="Mckay L.J."/>
            <person name="Dlakic M."/>
            <person name="Fields M.W."/>
            <person name="Delmont T.O."/>
            <person name="Eren A.M."/>
            <person name="Jay Z.J."/>
            <person name="Klingelsmith K.B."/>
            <person name="Rusch D.B."/>
            <person name="Inskeep W.P."/>
        </authorList>
    </citation>
    <scope>NUCLEOTIDE SEQUENCE [LARGE SCALE GENOMIC DNA]</scope>
    <source>
        <strain evidence="15 16">WS</strain>
    </source>
</reference>
<dbReference type="InterPro" id="IPR006466">
    <property type="entry name" value="MiaB-like_arc_euk"/>
</dbReference>
<feature type="domain" description="Radical SAM core" evidence="14">
    <location>
        <begin position="117"/>
        <end position="350"/>
    </location>
</feature>
<evidence type="ECO:0000256" key="2">
    <source>
        <dbReference type="ARBA" id="ARBA00008616"/>
    </source>
</evidence>
<dbReference type="PROSITE" id="PS51918">
    <property type="entry name" value="RADICAL_SAM"/>
    <property type="match status" value="1"/>
</dbReference>
<dbReference type="Pfam" id="PF04055">
    <property type="entry name" value="Radical_SAM"/>
    <property type="match status" value="1"/>
</dbReference>
<dbReference type="SMART" id="SM00729">
    <property type="entry name" value="Elp3"/>
    <property type="match status" value="1"/>
</dbReference>
<keyword evidence="5 11" id="KW-0949">S-adenosyl-L-methionine</keyword>
<dbReference type="Pfam" id="PF00919">
    <property type="entry name" value="UPF0004"/>
    <property type="match status" value="1"/>
</dbReference>
<gene>
    <name evidence="15" type="ORF">D9Q81_04320</name>
</gene>
<keyword evidence="4 11" id="KW-0808">Transferase</keyword>
<dbReference type="InterPro" id="IPR020612">
    <property type="entry name" value="Methylthiotransferase_CS"/>
</dbReference>
<dbReference type="FunFam" id="3.80.30.20:FF:000002">
    <property type="entry name" value="threonylcarbamoyladenosine tRNA methylthiotransferase isoform X2"/>
    <property type="match status" value="1"/>
</dbReference>
<feature type="domain" description="MTTase N-terminal" evidence="13">
    <location>
        <begin position="1"/>
        <end position="97"/>
    </location>
</feature>
<evidence type="ECO:0000256" key="11">
    <source>
        <dbReference type="RuleBase" id="RU368081"/>
    </source>
</evidence>
<dbReference type="Gene3D" id="3.80.30.20">
    <property type="entry name" value="tm_1862 like domain"/>
    <property type="match status" value="1"/>
</dbReference>
<dbReference type="Pfam" id="PF01938">
    <property type="entry name" value="TRAM"/>
    <property type="match status" value="1"/>
</dbReference>
<evidence type="ECO:0000256" key="10">
    <source>
        <dbReference type="ARBA" id="ARBA00051661"/>
    </source>
</evidence>
<keyword evidence="7 11" id="KW-0479">Metal-binding</keyword>
<dbReference type="InterPro" id="IPR006638">
    <property type="entry name" value="Elp3/MiaA/NifB-like_rSAM"/>
</dbReference>
<organism evidence="15 16">
    <name type="scientific">Candidatus Korarchaeum cryptofilum</name>
    <dbReference type="NCBI Taxonomy" id="498846"/>
    <lineage>
        <taxon>Archaea</taxon>
        <taxon>Thermoproteota</taxon>
        <taxon>Candidatus Korarchaeia</taxon>
        <taxon>Candidatus Korarchaeales</taxon>
        <taxon>Candidatus Korarchaeaceae</taxon>
        <taxon>Candidatus Korarchaeum</taxon>
    </lineage>
</organism>
<dbReference type="EC" id="2.8.4.5" evidence="11"/>
<dbReference type="InterPro" id="IPR005839">
    <property type="entry name" value="Methylthiotransferase"/>
</dbReference>
<dbReference type="EMBL" id="RCOR01000022">
    <property type="protein sequence ID" value="RSN69024.1"/>
    <property type="molecule type" value="Genomic_DNA"/>
</dbReference>
<dbReference type="SUPFAM" id="SSF102114">
    <property type="entry name" value="Radical SAM enzymes"/>
    <property type="match status" value="1"/>
</dbReference>
<name>A0A429G5J0_9CREN</name>
<comment type="catalytic activity">
    <reaction evidence="10 11">
        <text>N(6)-L-threonylcarbamoyladenosine(37) in tRNA + (sulfur carrier)-SH + AH2 + 2 S-adenosyl-L-methionine = 2-methylsulfanyl-N(6)-L-threonylcarbamoyladenosine(37) in tRNA + (sulfur carrier)-H + 5'-deoxyadenosine + L-methionine + A + S-adenosyl-L-homocysteine + 2 H(+)</text>
        <dbReference type="Rhea" id="RHEA:37075"/>
        <dbReference type="Rhea" id="RHEA-COMP:10163"/>
        <dbReference type="Rhea" id="RHEA-COMP:11092"/>
        <dbReference type="Rhea" id="RHEA-COMP:14737"/>
        <dbReference type="Rhea" id="RHEA-COMP:14739"/>
        <dbReference type="ChEBI" id="CHEBI:13193"/>
        <dbReference type="ChEBI" id="CHEBI:15378"/>
        <dbReference type="ChEBI" id="CHEBI:17319"/>
        <dbReference type="ChEBI" id="CHEBI:17499"/>
        <dbReference type="ChEBI" id="CHEBI:29917"/>
        <dbReference type="ChEBI" id="CHEBI:57844"/>
        <dbReference type="ChEBI" id="CHEBI:57856"/>
        <dbReference type="ChEBI" id="CHEBI:59789"/>
        <dbReference type="ChEBI" id="CHEBI:64428"/>
        <dbReference type="ChEBI" id="CHEBI:74418"/>
        <dbReference type="ChEBI" id="CHEBI:74420"/>
        <dbReference type="EC" id="2.8.4.5"/>
    </reaction>
</comment>
<evidence type="ECO:0000259" key="12">
    <source>
        <dbReference type="PROSITE" id="PS50926"/>
    </source>
</evidence>
<dbReference type="GO" id="GO:0051539">
    <property type="term" value="F:4 iron, 4 sulfur cluster binding"/>
    <property type="evidence" value="ECO:0007669"/>
    <property type="project" value="UniProtKB-UniRule"/>
</dbReference>
<dbReference type="GO" id="GO:0035598">
    <property type="term" value="F:tRNA (N(6)-L-threonylcarbamoyladenosine(37)-C(2))-methylthiotransferase activity"/>
    <property type="evidence" value="ECO:0007669"/>
    <property type="project" value="UniProtKB-UniRule"/>
</dbReference>
<evidence type="ECO:0000256" key="6">
    <source>
        <dbReference type="ARBA" id="ARBA00022694"/>
    </source>
</evidence>
<dbReference type="PANTHER" id="PTHR11918">
    <property type="entry name" value="RADICAL SAM PROTEINS"/>
    <property type="match status" value="1"/>
</dbReference>
<feature type="domain" description="TRAM" evidence="12">
    <location>
        <begin position="349"/>
        <end position="407"/>
    </location>
</feature>
<dbReference type="PROSITE" id="PS01278">
    <property type="entry name" value="MTTASE_RADICAL"/>
    <property type="match status" value="1"/>
</dbReference>
<evidence type="ECO:0000259" key="14">
    <source>
        <dbReference type="PROSITE" id="PS51918"/>
    </source>
</evidence>
<evidence type="ECO:0000256" key="8">
    <source>
        <dbReference type="ARBA" id="ARBA00023004"/>
    </source>
</evidence>
<comment type="cofactor">
    <cofactor evidence="11">
        <name>[4Fe-4S] cluster</name>
        <dbReference type="ChEBI" id="CHEBI:49883"/>
    </cofactor>
    <text evidence="11">Binds 1 or 2 [4Fe-4S] cluster. One cluster is coordinated with 3 cysteines and an exchangeable S-adenosyl-L-methionine.</text>
</comment>
<dbReference type="NCBIfam" id="TIGR00089">
    <property type="entry name" value="MiaB/RimO family radical SAM methylthiotransferase"/>
    <property type="match status" value="1"/>
</dbReference>
<dbReference type="CDD" id="cd01335">
    <property type="entry name" value="Radical_SAM"/>
    <property type="match status" value="1"/>
</dbReference>
<evidence type="ECO:0000256" key="9">
    <source>
        <dbReference type="ARBA" id="ARBA00023014"/>
    </source>
</evidence>
<evidence type="ECO:0000259" key="13">
    <source>
        <dbReference type="PROSITE" id="PS51449"/>
    </source>
</evidence>
<dbReference type="InterPro" id="IPR038135">
    <property type="entry name" value="Methylthiotransferase_N_sf"/>
</dbReference>
<dbReference type="PROSITE" id="PS51449">
    <property type="entry name" value="MTTASE_N"/>
    <property type="match status" value="1"/>
</dbReference>
<dbReference type="NCBIfam" id="TIGR01578">
    <property type="entry name" value="MiaB-like-B"/>
    <property type="match status" value="1"/>
</dbReference>
<keyword evidence="8 11" id="KW-0408">Iron</keyword>
<dbReference type="Gene3D" id="3.40.50.12160">
    <property type="entry name" value="Methylthiotransferase, N-terminal domain"/>
    <property type="match status" value="1"/>
</dbReference>
<evidence type="ECO:0000313" key="15">
    <source>
        <dbReference type="EMBL" id="RSN69024.1"/>
    </source>
</evidence>
<dbReference type="AlphaFoldDB" id="A0A429G5J0"/>
<dbReference type="SFLD" id="SFLDG01082">
    <property type="entry name" value="B12-binding_domain_containing"/>
    <property type="match status" value="1"/>
</dbReference>
<evidence type="ECO:0000256" key="5">
    <source>
        <dbReference type="ARBA" id="ARBA00022691"/>
    </source>
</evidence>
<dbReference type="SFLD" id="SFLDS00029">
    <property type="entry name" value="Radical_SAM"/>
    <property type="match status" value="1"/>
</dbReference>
<dbReference type="InterPro" id="IPR023404">
    <property type="entry name" value="rSAM_horseshoe"/>
</dbReference>
<keyword evidence="6 11" id="KW-0819">tRNA processing</keyword>
<evidence type="ECO:0000313" key="16">
    <source>
        <dbReference type="Proteomes" id="UP000278149"/>
    </source>
</evidence>
<dbReference type="Proteomes" id="UP000278149">
    <property type="component" value="Unassembled WGS sequence"/>
</dbReference>
<comment type="caution">
    <text evidence="15">The sequence shown here is derived from an EMBL/GenBank/DDBJ whole genome shotgun (WGS) entry which is preliminary data.</text>
</comment>
<proteinExistence type="inferred from homology"/>
<evidence type="ECO:0000256" key="4">
    <source>
        <dbReference type="ARBA" id="ARBA00022679"/>
    </source>
</evidence>
<sequence length="421" mass="47393">MNRSDSQIMEKLLEEAGLIRVNDPREADVIVLNTCNVKTPTEQRMIQRARELSKYAPLVVAGCMAKSQGYKLKDFSKVLVAPREIDKIVEAVNSAIAGRRAEFLEWRFIDKSSYLRDPLGLVGIIPIAEGCMGACTYCITRLARGGLTSFPKRNILRLAEHFLRKGAVELWLTSEDTAAYGRDMGENLANLIMDLSDLPGDFRIRIGMMTPSSALPILSELIGAYRSRKVYKFFHLPVQSGSDRVLEDMGRNYTVDQFLSMVDFIRKELSDVSIATDIIVGFPTEDEEDFESTLAILERLKPDVVNVSKFGARPGTEAASMRKLPDAIVSRRSKEVNELVERIKEEVNERYLGRELEVLVSEKGEKGFQGRTNSYKPVALREVKLGHFYLVEIVDFRANYLIGEVKEELGKAGLQIELKLT</sequence>
<evidence type="ECO:0000256" key="1">
    <source>
        <dbReference type="ARBA" id="ARBA00002399"/>
    </source>
</evidence>
<comment type="similarity">
    <text evidence="2 11">Belongs to the methylthiotransferase family. CDKAL1 subfamily.</text>
</comment>
<dbReference type="PROSITE" id="PS50926">
    <property type="entry name" value="TRAM"/>
    <property type="match status" value="1"/>
</dbReference>
<dbReference type="GO" id="GO:0046872">
    <property type="term" value="F:metal ion binding"/>
    <property type="evidence" value="ECO:0007669"/>
    <property type="project" value="UniProtKB-UniRule"/>
</dbReference>
<dbReference type="InterPro" id="IPR013848">
    <property type="entry name" value="Methylthiotransferase_N"/>
</dbReference>
<evidence type="ECO:0000256" key="7">
    <source>
        <dbReference type="ARBA" id="ARBA00022723"/>
    </source>
</evidence>
<dbReference type="InterPro" id="IPR007197">
    <property type="entry name" value="rSAM"/>
</dbReference>
<accession>A0A429G5J0</accession>
<protein>
    <recommendedName>
        <fullName evidence="11">tRNA-t(6)A37 methylthiotransferase</fullName>
        <ecNumber evidence="11">2.8.4.5</ecNumber>
    </recommendedName>
</protein>